<comment type="caution">
    <text evidence="2">The sequence shown here is derived from an EMBL/GenBank/DDBJ whole genome shotgun (WGS) entry which is preliminary data.</text>
</comment>
<accession>A0A9P8SE89</accession>
<dbReference type="AlphaFoldDB" id="A0A9P8SE89"/>
<dbReference type="PANTHER" id="PTHR11236">
    <property type="entry name" value="AMINOBENZOATE/ANTHRANILATE SYNTHASE"/>
    <property type="match status" value="1"/>
</dbReference>
<organism evidence="2 3">
    <name type="scientific">Hirsutella rhossiliensis</name>
    <dbReference type="NCBI Taxonomy" id="111463"/>
    <lineage>
        <taxon>Eukaryota</taxon>
        <taxon>Fungi</taxon>
        <taxon>Dikarya</taxon>
        <taxon>Ascomycota</taxon>
        <taxon>Pezizomycotina</taxon>
        <taxon>Sordariomycetes</taxon>
        <taxon>Hypocreomycetidae</taxon>
        <taxon>Hypocreales</taxon>
        <taxon>Ophiocordycipitaceae</taxon>
        <taxon>Hirsutella</taxon>
    </lineage>
</organism>
<feature type="domain" description="Chorismate-utilising enzyme C-terminal" evidence="1">
    <location>
        <begin position="179"/>
        <end position="427"/>
    </location>
</feature>
<dbReference type="OrthoDB" id="4925882at2759"/>
<dbReference type="GO" id="GO:0000162">
    <property type="term" value="P:L-tryptophan biosynthetic process"/>
    <property type="evidence" value="ECO:0007669"/>
    <property type="project" value="TreeGrafter"/>
</dbReference>
<dbReference type="Proteomes" id="UP000824596">
    <property type="component" value="Unassembled WGS sequence"/>
</dbReference>
<dbReference type="Pfam" id="PF00425">
    <property type="entry name" value="Chorismate_bind"/>
    <property type="match status" value="1"/>
</dbReference>
<dbReference type="EMBL" id="JAIZPD010000017">
    <property type="protein sequence ID" value="KAH0958145.1"/>
    <property type="molecule type" value="Genomic_DNA"/>
</dbReference>
<dbReference type="PANTHER" id="PTHR11236:SF9">
    <property type="entry name" value="ANTHRANILATE SYNTHASE COMPONENT 1"/>
    <property type="match status" value="1"/>
</dbReference>
<sequence>MVRFHKSIALPGSADPLEATVALLNSYRDDDYYAYEHGDTWYIGLRSHASLVVDPDGRAVTRFDQHGGQQTYPANEPLGDIARAFAAEHSTRGKMFGQVGFNYSAHISGQAYIPGRWPMLSLMTPCIHAAISRSRVTVTGDVEDEARAVFDLIGAHLIQVATSPAPSWWYPAINLQADSEDYKARVTRAIADIQDGKYTKAIASRIIRLPSRVDMLATLLRGRRANTPARAFTLSHRGVQATGFSPEIVLSIDNQTAYTDALAGTWLSDGADVATISKKLLNDPKEVMEHAIAVQGSIRRLRRLCLPESIAVRDFMTTIPRGNVHHIFSRITGQLSLCKTGWDSIRSNITVPGLPTQANMDAIRSFEPYPRDLYCGVVLMLDGAEFFEATLVLRTVFQDQNRRWLQAGAGITALSDPEREFMETCEKLGSIAPYVVAEGVKQQE</sequence>
<dbReference type="InterPro" id="IPR015890">
    <property type="entry name" value="Chorismate_C"/>
</dbReference>
<evidence type="ECO:0000313" key="2">
    <source>
        <dbReference type="EMBL" id="KAH0958145.1"/>
    </source>
</evidence>
<reference evidence="2" key="1">
    <citation type="submission" date="2021-09" db="EMBL/GenBank/DDBJ databases">
        <title>A high-quality genome of the endoparasitic fungus Hirsutella rhossiliensis with a comparison of Hirsutella genomes reveals transposable elements contributing to genome size variation.</title>
        <authorList>
            <person name="Lin R."/>
            <person name="Jiao Y."/>
            <person name="Sun X."/>
            <person name="Ling J."/>
            <person name="Xie B."/>
            <person name="Cheng X."/>
        </authorList>
    </citation>
    <scope>NUCLEOTIDE SEQUENCE</scope>
    <source>
        <strain evidence="2">HR02</strain>
    </source>
</reference>
<protein>
    <submittedName>
        <fullName evidence="2">Chorismate binding enzyme domain-containing protein</fullName>
    </submittedName>
</protein>
<dbReference type="GeneID" id="68359968"/>
<name>A0A9P8SE89_9HYPO</name>
<evidence type="ECO:0000259" key="1">
    <source>
        <dbReference type="Pfam" id="PF00425"/>
    </source>
</evidence>
<dbReference type="NCBIfam" id="TIGR03494">
    <property type="entry name" value="salicyl_syn"/>
    <property type="match status" value="1"/>
</dbReference>
<dbReference type="InterPro" id="IPR019996">
    <property type="entry name" value="Salicylate_synthase"/>
</dbReference>
<dbReference type="GO" id="GO:0016833">
    <property type="term" value="F:oxo-acid-lyase activity"/>
    <property type="evidence" value="ECO:0007669"/>
    <property type="project" value="InterPro"/>
</dbReference>
<dbReference type="Gene3D" id="3.60.120.10">
    <property type="entry name" value="Anthranilate synthase"/>
    <property type="match status" value="1"/>
</dbReference>
<dbReference type="SUPFAM" id="SSF56322">
    <property type="entry name" value="ADC synthase"/>
    <property type="match status" value="1"/>
</dbReference>
<dbReference type="RefSeq" id="XP_044715659.1">
    <property type="nucleotide sequence ID" value="XM_044869310.1"/>
</dbReference>
<gene>
    <name evidence="2" type="ORF">HRG_10840</name>
</gene>
<proteinExistence type="predicted"/>
<dbReference type="InterPro" id="IPR019999">
    <property type="entry name" value="Anth_synth_I-like"/>
</dbReference>
<dbReference type="GO" id="GO:0008909">
    <property type="term" value="F:isochorismate synthase activity"/>
    <property type="evidence" value="ECO:0007669"/>
    <property type="project" value="InterPro"/>
</dbReference>
<dbReference type="InterPro" id="IPR005801">
    <property type="entry name" value="ADC_synthase"/>
</dbReference>
<keyword evidence="3" id="KW-1185">Reference proteome</keyword>
<evidence type="ECO:0000313" key="3">
    <source>
        <dbReference type="Proteomes" id="UP000824596"/>
    </source>
</evidence>